<proteinExistence type="predicted"/>
<evidence type="ECO:0000313" key="2">
    <source>
        <dbReference type="EMBL" id="JAD95282.1"/>
    </source>
</evidence>
<feature type="chain" id="PRO_5002064306" evidence="1">
    <location>
        <begin position="21"/>
        <end position="66"/>
    </location>
</feature>
<protein>
    <submittedName>
        <fullName evidence="2">Uncharacterized protein</fullName>
    </submittedName>
</protein>
<keyword evidence="1" id="KW-0732">Signal</keyword>
<reference evidence="2" key="2">
    <citation type="journal article" date="2015" name="Data Brief">
        <title>Shoot transcriptome of the giant reed, Arundo donax.</title>
        <authorList>
            <person name="Barrero R.A."/>
            <person name="Guerrero F.D."/>
            <person name="Moolhuijzen P."/>
            <person name="Goolsby J.A."/>
            <person name="Tidwell J."/>
            <person name="Bellgard S.E."/>
            <person name="Bellgard M.I."/>
        </authorList>
    </citation>
    <scope>NUCLEOTIDE SEQUENCE</scope>
    <source>
        <tissue evidence="2">Shoot tissue taken approximately 20 cm above the soil surface</tissue>
    </source>
</reference>
<dbReference type="EMBL" id="GBRH01202613">
    <property type="protein sequence ID" value="JAD95282.1"/>
    <property type="molecule type" value="Transcribed_RNA"/>
</dbReference>
<name>A0A0A9EGW6_ARUDO</name>
<dbReference type="AlphaFoldDB" id="A0A0A9EGW6"/>
<reference evidence="2" key="1">
    <citation type="submission" date="2014-09" db="EMBL/GenBank/DDBJ databases">
        <authorList>
            <person name="Magalhaes I.L.F."/>
            <person name="Oliveira U."/>
            <person name="Santos F.R."/>
            <person name="Vidigal T.H.D.A."/>
            <person name="Brescovit A.D."/>
            <person name="Santos A.J."/>
        </authorList>
    </citation>
    <scope>NUCLEOTIDE SEQUENCE</scope>
    <source>
        <tissue evidence="2">Shoot tissue taken approximately 20 cm above the soil surface</tissue>
    </source>
</reference>
<organism evidence="2">
    <name type="scientific">Arundo donax</name>
    <name type="common">Giant reed</name>
    <name type="synonym">Donax arundinaceus</name>
    <dbReference type="NCBI Taxonomy" id="35708"/>
    <lineage>
        <taxon>Eukaryota</taxon>
        <taxon>Viridiplantae</taxon>
        <taxon>Streptophyta</taxon>
        <taxon>Embryophyta</taxon>
        <taxon>Tracheophyta</taxon>
        <taxon>Spermatophyta</taxon>
        <taxon>Magnoliopsida</taxon>
        <taxon>Liliopsida</taxon>
        <taxon>Poales</taxon>
        <taxon>Poaceae</taxon>
        <taxon>PACMAD clade</taxon>
        <taxon>Arundinoideae</taxon>
        <taxon>Arundineae</taxon>
        <taxon>Arundo</taxon>
    </lineage>
</organism>
<feature type="signal peptide" evidence="1">
    <location>
        <begin position="1"/>
        <end position="20"/>
    </location>
</feature>
<accession>A0A0A9EGW6</accession>
<evidence type="ECO:0000256" key="1">
    <source>
        <dbReference type="SAM" id="SignalP"/>
    </source>
</evidence>
<sequence>MQFTLFIFLIINSLFSVVSRCRTCRFNKYHTDIHSKANFHGSNQITIKKVPASEVPNAQQEMKQFL</sequence>